<dbReference type="Gene3D" id="1.10.10.2690">
    <property type="match status" value="1"/>
</dbReference>
<reference evidence="1" key="1">
    <citation type="journal article" date="2018" name="Genome Biol.">
        <title>SKESA: strategic k-mer extension for scrupulous assemblies.</title>
        <authorList>
            <person name="Souvorov A."/>
            <person name="Agarwala R."/>
            <person name="Lipman D.J."/>
        </authorList>
    </citation>
    <scope>NUCLEOTIDE SEQUENCE [LARGE SCALE GENOMIC DNA]</scope>
    <source>
        <strain evidence="1">1839</strain>
    </source>
</reference>
<gene>
    <name evidence="1" type="ORF">GGB84_001470</name>
</gene>
<evidence type="ECO:0000313" key="1">
    <source>
        <dbReference type="EMBL" id="HAG5769848.1"/>
    </source>
</evidence>
<name>A0A789R6R5_ECOLX</name>
<dbReference type="GO" id="GO:0006355">
    <property type="term" value="P:regulation of DNA-templated transcription"/>
    <property type="evidence" value="ECO:0007669"/>
    <property type="project" value="InterPro"/>
</dbReference>
<organism evidence="1">
    <name type="scientific">Escherichia coli</name>
    <dbReference type="NCBI Taxonomy" id="562"/>
    <lineage>
        <taxon>Bacteria</taxon>
        <taxon>Pseudomonadati</taxon>
        <taxon>Pseudomonadota</taxon>
        <taxon>Gammaproteobacteria</taxon>
        <taxon>Enterobacterales</taxon>
        <taxon>Enterobacteriaceae</taxon>
        <taxon>Escherichia</taxon>
    </lineage>
</organism>
<dbReference type="InterPro" id="IPR053721">
    <property type="entry name" value="Fimbrial_Adhesin_Reg"/>
</dbReference>
<sequence length="90" mass="10461">MENYLLHRTPVKKETLSPGSLSDDHFWLLIDISSIHSKKVIDALRDFLVLGYTRKESCIHHGVSQSYFSTSLSRLQHVNSMMYQLVPYYS</sequence>
<dbReference type="EMBL" id="DAAYTU010000007">
    <property type="protein sequence ID" value="HAG5769848.1"/>
    <property type="molecule type" value="Genomic_DNA"/>
</dbReference>
<protein>
    <submittedName>
        <fullName evidence="1">Transcriptional regulator</fullName>
    </submittedName>
</protein>
<proteinExistence type="predicted"/>
<accession>A0A789R6R5</accession>
<dbReference type="Pfam" id="PF03333">
    <property type="entry name" value="PapB"/>
    <property type="match status" value="1"/>
</dbReference>
<comment type="caution">
    <text evidence="1">The sequence shown here is derived from an EMBL/GenBank/DDBJ whole genome shotgun (WGS) entry which is preliminary data.</text>
</comment>
<reference evidence="1" key="2">
    <citation type="submission" date="2020-02" db="EMBL/GenBank/DDBJ databases">
        <authorList>
            <consortium name="NCBI Pathogen Detection Project"/>
        </authorList>
    </citation>
    <scope>NUCLEOTIDE SEQUENCE</scope>
    <source>
        <strain evidence="1">1839</strain>
    </source>
</reference>
<dbReference type="PRINTS" id="PR01554">
    <property type="entry name" value="FIMREGULATRY"/>
</dbReference>
<dbReference type="InterPro" id="IPR004356">
    <property type="entry name" value="Adhesin_operon_reg_prot"/>
</dbReference>
<dbReference type="AlphaFoldDB" id="A0A789R6R5"/>